<dbReference type="InterPro" id="IPR011990">
    <property type="entry name" value="TPR-like_helical_dom_sf"/>
</dbReference>
<dbReference type="PANTHER" id="PTHR47691:SF3">
    <property type="entry name" value="HTH-TYPE TRANSCRIPTIONAL REGULATOR RV0890C-RELATED"/>
    <property type="match status" value="1"/>
</dbReference>
<evidence type="ECO:0000259" key="1">
    <source>
        <dbReference type="Pfam" id="PF13191"/>
    </source>
</evidence>
<dbReference type="SUPFAM" id="SSF48452">
    <property type="entry name" value="TPR-like"/>
    <property type="match status" value="2"/>
</dbReference>
<dbReference type="EMBL" id="KF900600">
    <property type="protein sequence ID" value="AIF00745.1"/>
    <property type="molecule type" value="Genomic_DNA"/>
</dbReference>
<dbReference type="SUPFAM" id="SSF52540">
    <property type="entry name" value="P-loop containing nucleoside triphosphate hydrolases"/>
    <property type="match status" value="1"/>
</dbReference>
<dbReference type="AlphaFoldDB" id="A0A075GBL6"/>
<dbReference type="InterPro" id="IPR019734">
    <property type="entry name" value="TPR_rpt"/>
</dbReference>
<accession>A0A075GBL6</accession>
<dbReference type="InterPro" id="IPR027417">
    <property type="entry name" value="P-loop_NTPase"/>
</dbReference>
<protein>
    <submittedName>
        <fullName evidence="2">Archaeal ATPase family protein</fullName>
    </submittedName>
</protein>
<dbReference type="Pfam" id="PF13191">
    <property type="entry name" value="AAA_16"/>
    <property type="match status" value="1"/>
</dbReference>
<reference evidence="2" key="1">
    <citation type="journal article" date="2014" name="Genome Biol. Evol.">
        <title>Pangenome evidence for extensive interdomain horizontal transfer affecting lineage core and shell genes in uncultured planktonic thaumarchaeota and euryarchaeota.</title>
        <authorList>
            <person name="Deschamps P."/>
            <person name="Zivanovic Y."/>
            <person name="Moreira D."/>
            <person name="Rodriguez-Valera F."/>
            <person name="Lopez-Garcia P."/>
        </authorList>
    </citation>
    <scope>NUCLEOTIDE SEQUENCE</scope>
</reference>
<dbReference type="Gene3D" id="1.25.40.10">
    <property type="entry name" value="Tetratricopeptide repeat domain"/>
    <property type="match status" value="2"/>
</dbReference>
<dbReference type="Gene3D" id="3.40.50.300">
    <property type="entry name" value="P-loop containing nucleotide triphosphate hydrolases"/>
    <property type="match status" value="1"/>
</dbReference>
<dbReference type="InterPro" id="IPR041664">
    <property type="entry name" value="AAA_16"/>
</dbReference>
<evidence type="ECO:0000313" key="2">
    <source>
        <dbReference type="EMBL" id="AIF00745.1"/>
    </source>
</evidence>
<feature type="domain" description="Orc1-like AAA ATPase" evidence="1">
    <location>
        <begin position="174"/>
        <end position="308"/>
    </location>
</feature>
<sequence>MAVPRPGVQERILLHLRDYVDYADKVEVPFAISQMGIANAVAIARSNVPRAIAGMKESGHLIERQAHVSGVSRKRKAYFLTSDGVNLADDIWVKVSEQPVRLIHADGRAENLDLRAALESTELPLRHVDILRYLDHSGTVDLSTLSPDLIERDLSKHIEKQLVNSLNDLPRTRRFFGRDHEISQMADILEAQSTTLLVPGIAGIGKTALAAKLLERFTHRRNMLYHRCQDWEGSRAFLEACAEWLSMIGNNDLSDYVSSTPVPQVTMAVNLIVEGLENSPALIVIDDLHKVADENFVAILRGLTLRVPESNELGLVMFSRSFRMVVPEADSSGTTVTHFIPLEGLDQDSSRQILTAMPDIDLQQFLHIYTLSRGHPLVLELINRGSVGETFHATLEAFVEKEIFSKLSGPQKRLLGAIAVFREPMPLESLIGLNADIDLLDDLVEKGLARRVDTDFYDVHDLVREFLVRSMDESLKAELHTNAVEWYRTRTETAAEKIEFIYHLNASGDLETLAEVLQRSGRELVKSGHIELLGILRGLESDGFDAVHWGLIRELRGDILSLQGRWVEAEEEYAAAIPVARKHKRATSLARLMTARADIAVKRGAMDDALELHRQALEIQIAARDAVGAARSYINMGYIFRRRRDTRHALEVYSNVEELLDAEDDPELMDARVRLAAAFLEMGELDRARDHALAAHDGTIDKGMDTLHARSRAVLGRYYANVKDNDLALLHYSAALEILSEATDPHSAVEVEILLGQVLSDAGRKAEAAEHYLDGLSVAESNDFRLLQGELLARLGEVETDRSARMNYLQRSLTVFRELGAVDRMRDVQSAVHRAIMGH</sequence>
<organism evidence="2">
    <name type="scientific">uncultured marine group II/III euryarchaeote KM3_137_F02</name>
    <dbReference type="NCBI Taxonomy" id="1457868"/>
    <lineage>
        <taxon>Archaea</taxon>
        <taxon>Methanobacteriati</taxon>
        <taxon>Methanobacteriota</taxon>
        <taxon>environmental samples</taxon>
    </lineage>
</organism>
<dbReference type="SMART" id="SM00028">
    <property type="entry name" value="TPR"/>
    <property type="match status" value="5"/>
</dbReference>
<name>A0A075GBL6_9EURY</name>
<proteinExistence type="predicted"/>
<dbReference type="PANTHER" id="PTHR47691">
    <property type="entry name" value="REGULATOR-RELATED"/>
    <property type="match status" value="1"/>
</dbReference>